<dbReference type="EMBL" id="BSDY01000002">
    <property type="protein sequence ID" value="GLI54979.1"/>
    <property type="molecule type" value="Genomic_DNA"/>
</dbReference>
<evidence type="ECO:0000313" key="2">
    <source>
        <dbReference type="Proteomes" id="UP001144471"/>
    </source>
</evidence>
<protein>
    <submittedName>
        <fullName evidence="1">Uncharacterized protein</fullName>
    </submittedName>
</protein>
<dbReference type="RefSeq" id="WP_281833202.1">
    <property type="nucleotide sequence ID" value="NZ_BSDY01000002.1"/>
</dbReference>
<gene>
    <name evidence="1" type="ORF">PM10SUCC1_04940</name>
</gene>
<proteinExistence type="predicted"/>
<reference evidence="1" key="1">
    <citation type="submission" date="2022-12" db="EMBL/GenBank/DDBJ databases">
        <title>Reference genome sequencing for broad-spectrum identification of bacterial and archaeal isolates by mass spectrometry.</title>
        <authorList>
            <person name="Sekiguchi Y."/>
            <person name="Tourlousse D.M."/>
        </authorList>
    </citation>
    <scope>NUCLEOTIDE SEQUENCE</scope>
    <source>
        <strain evidence="1">10succ1</strain>
    </source>
</reference>
<comment type="caution">
    <text evidence="1">The sequence shown here is derived from an EMBL/GenBank/DDBJ whole genome shotgun (WGS) entry which is preliminary data.</text>
</comment>
<dbReference type="AlphaFoldDB" id="A0A9W6LLQ6"/>
<dbReference type="Proteomes" id="UP001144471">
    <property type="component" value="Unassembled WGS sequence"/>
</dbReference>
<accession>A0A9W6LLQ6</accession>
<organism evidence="1 2">
    <name type="scientific">Propionigenium maris DSM 9537</name>
    <dbReference type="NCBI Taxonomy" id="1123000"/>
    <lineage>
        <taxon>Bacteria</taxon>
        <taxon>Fusobacteriati</taxon>
        <taxon>Fusobacteriota</taxon>
        <taxon>Fusobacteriia</taxon>
        <taxon>Fusobacteriales</taxon>
        <taxon>Fusobacteriaceae</taxon>
        <taxon>Propionigenium</taxon>
    </lineage>
</organism>
<evidence type="ECO:0000313" key="1">
    <source>
        <dbReference type="EMBL" id="GLI54979.1"/>
    </source>
</evidence>
<name>A0A9W6LLQ6_9FUSO</name>
<keyword evidence="2" id="KW-1185">Reference proteome</keyword>
<sequence>MIVVAINKLRYEIGQRLERLEEEEKKIAIEVFESLSSLEKIFKKRLGRGKVY</sequence>